<accession>A0A444VZP5</accession>
<dbReference type="EMBL" id="JUIV01000005">
    <property type="protein sequence ID" value="RYJ39105.1"/>
    <property type="molecule type" value="Genomic_DNA"/>
</dbReference>
<dbReference type="Proteomes" id="UP000290433">
    <property type="component" value="Unassembled WGS sequence"/>
</dbReference>
<protein>
    <submittedName>
        <fullName evidence="1">Uncharacterized protein</fullName>
    </submittedName>
</protein>
<comment type="caution">
    <text evidence="1">The sequence shown here is derived from an EMBL/GenBank/DDBJ whole genome shotgun (WGS) entry which is preliminary data.</text>
</comment>
<reference evidence="1 2" key="1">
    <citation type="submission" date="2014-12" db="EMBL/GenBank/DDBJ databases">
        <title>Genome sequence of Flavobacterium anhuiense RCM74.</title>
        <authorList>
            <person name="Kim J.F."/>
            <person name="Song J.Y."/>
            <person name="Kwak M.-J."/>
            <person name="Lee S.-W."/>
        </authorList>
    </citation>
    <scope>NUCLEOTIDE SEQUENCE [LARGE SCALE GENOMIC DNA]</scope>
    <source>
        <strain evidence="1 2">RCM74</strain>
    </source>
</reference>
<evidence type="ECO:0000313" key="2">
    <source>
        <dbReference type="Proteomes" id="UP000290433"/>
    </source>
</evidence>
<name>A0A444VZP5_9FLAO</name>
<proteinExistence type="predicted"/>
<dbReference type="AlphaFoldDB" id="A0A444VZP5"/>
<sequence length="41" mass="5095">MQIYYEKSILQIKKICLDLQNLRERKINYKKKALRSLFNLH</sequence>
<organism evidence="1 2">
    <name type="scientific">Flavobacterium anhuiense</name>
    <dbReference type="NCBI Taxonomy" id="459526"/>
    <lineage>
        <taxon>Bacteria</taxon>
        <taxon>Pseudomonadati</taxon>
        <taxon>Bacteroidota</taxon>
        <taxon>Flavobacteriia</taxon>
        <taxon>Flavobacteriales</taxon>
        <taxon>Flavobacteriaceae</taxon>
        <taxon>Flavobacterium</taxon>
    </lineage>
</organism>
<gene>
    <name evidence="1" type="ORF">NU08_1943</name>
</gene>
<evidence type="ECO:0000313" key="1">
    <source>
        <dbReference type="EMBL" id="RYJ39105.1"/>
    </source>
</evidence>